<organism evidence="7 8">
    <name type="scientific">Roseivivax marinus</name>
    <dbReference type="NCBI Taxonomy" id="1379903"/>
    <lineage>
        <taxon>Bacteria</taxon>
        <taxon>Pseudomonadati</taxon>
        <taxon>Pseudomonadota</taxon>
        <taxon>Alphaproteobacteria</taxon>
        <taxon>Rhodobacterales</taxon>
        <taxon>Roseobacteraceae</taxon>
        <taxon>Roseivivax</taxon>
    </lineage>
</organism>
<evidence type="ECO:0000256" key="1">
    <source>
        <dbReference type="ARBA" id="ARBA00004370"/>
    </source>
</evidence>
<dbReference type="SUPFAM" id="SSF52540">
    <property type="entry name" value="P-loop containing nucleoside triphosphate hydrolases"/>
    <property type="match status" value="1"/>
</dbReference>
<dbReference type="PANTHER" id="PTHR10465:SF0">
    <property type="entry name" value="SARCALUMENIN"/>
    <property type="match status" value="1"/>
</dbReference>
<dbReference type="InterPro" id="IPR027094">
    <property type="entry name" value="Mitofusin_fam"/>
</dbReference>
<keyword evidence="5" id="KW-0472">Membrane</keyword>
<dbReference type="InterPro" id="IPR027417">
    <property type="entry name" value="P-loop_NTPase"/>
</dbReference>
<evidence type="ECO:0000313" key="8">
    <source>
        <dbReference type="Proteomes" id="UP000019063"/>
    </source>
</evidence>
<feature type="domain" description="Dynamin N-terminal" evidence="6">
    <location>
        <begin position="61"/>
        <end position="275"/>
    </location>
</feature>
<sequence length="656" mass="72043">MSDTSSIRKRHREGFRDLNDFWQRLDELEHAVEEMADCALAFAEDPLDRTLEAIRAFEPSVSIIGQVKAGKSTLLNALIGETDLLPSDVNPWTSVITGLHLNSRHRPRDTRALFRFFDAHEWDRLVATGGRLGEMAARSGFEAEAESVRTQVTEMRQTTEDRLGDEFASLLGSSHAFPEIDKDLIDRYICYGDPDELEEGATEGVYADLTKSADLYLDLPGYPKGLCLRDTPGVNDTFMMREQITLNAISESRVCVVVLSAHQALSTMDVALLRIICSVEAREVLIFVNRIDELPEPEAETGRIRTSIERTLSRLGLGDGIEILFGSGYWANCALGDVGAMMTASRAALASLHGGDTEDLQELRARALESSGVAALHRAIARRIVEGPGEAFIADTQKEIDAIIEMTEAVESVAGGTDGSAARPGIGTAELAARIDEVRGETLEAFDENVSGIRDALRERLGRAQETFVASALDALGAHVRTFGAVDAWTHDPANLRMMMKTAFASACARLRREGEAAFDNVLDGMHDVLQSDLGVMRETRSVEFPEQPQHKAPTVLARTLTLDLEAPWWRRFWKFGAKKAAEARYRELILAETTPLVEELVTDFFDPAAARTRDIVEVFLAEQGKFAEAILECVLEPGAAEPRAKGASVLPRLSA</sequence>
<dbReference type="GO" id="GO:0005525">
    <property type="term" value="F:GTP binding"/>
    <property type="evidence" value="ECO:0007669"/>
    <property type="project" value="UniProtKB-KW"/>
</dbReference>
<gene>
    <name evidence="7" type="ORF">ATO8_04336</name>
</gene>
<dbReference type="InterPro" id="IPR045063">
    <property type="entry name" value="Dynamin_N"/>
</dbReference>
<evidence type="ECO:0000256" key="4">
    <source>
        <dbReference type="ARBA" id="ARBA00023134"/>
    </source>
</evidence>
<keyword evidence="4" id="KW-0342">GTP-binding</keyword>
<comment type="subcellular location">
    <subcellularLocation>
        <location evidence="1">Membrane</location>
    </subcellularLocation>
</comment>
<dbReference type="GO" id="GO:0016020">
    <property type="term" value="C:membrane"/>
    <property type="evidence" value="ECO:0007669"/>
    <property type="project" value="UniProtKB-SubCell"/>
</dbReference>
<dbReference type="EMBL" id="AQQW01000002">
    <property type="protein sequence ID" value="ETW14091.1"/>
    <property type="molecule type" value="Genomic_DNA"/>
</dbReference>
<evidence type="ECO:0000256" key="2">
    <source>
        <dbReference type="ARBA" id="ARBA00022741"/>
    </source>
</evidence>
<accession>W4HPP4</accession>
<evidence type="ECO:0000259" key="6">
    <source>
        <dbReference type="Pfam" id="PF00350"/>
    </source>
</evidence>
<dbReference type="AlphaFoldDB" id="W4HPP4"/>
<reference evidence="7 8" key="1">
    <citation type="journal article" date="2014" name="Antonie Van Leeuwenhoek">
        <title>Roseivivax atlanticus sp. nov., isolated from surface seawater of the Atlantic Ocean.</title>
        <authorList>
            <person name="Li G."/>
            <person name="Lai Q."/>
            <person name="Liu X."/>
            <person name="Sun F."/>
            <person name="Shao Z."/>
        </authorList>
    </citation>
    <scope>NUCLEOTIDE SEQUENCE [LARGE SCALE GENOMIC DNA]</scope>
    <source>
        <strain evidence="7 8">22II-s10s</strain>
    </source>
</reference>
<comment type="caution">
    <text evidence="7">The sequence shown here is derived from an EMBL/GenBank/DDBJ whole genome shotgun (WGS) entry which is preliminary data.</text>
</comment>
<dbReference type="eggNOG" id="COG0699">
    <property type="taxonomic scope" value="Bacteria"/>
</dbReference>
<dbReference type="Gene3D" id="3.40.50.300">
    <property type="entry name" value="P-loop containing nucleotide triphosphate hydrolases"/>
    <property type="match status" value="2"/>
</dbReference>
<proteinExistence type="predicted"/>
<dbReference type="Pfam" id="PF00350">
    <property type="entry name" value="Dynamin_N"/>
    <property type="match status" value="1"/>
</dbReference>
<keyword evidence="8" id="KW-1185">Reference proteome</keyword>
<dbReference type="PATRIC" id="fig|1317118.6.peg.897"/>
<dbReference type="Proteomes" id="UP000019063">
    <property type="component" value="Unassembled WGS sequence"/>
</dbReference>
<protein>
    <recommendedName>
        <fullName evidence="6">Dynamin N-terminal domain-containing protein</fullName>
    </recommendedName>
</protein>
<evidence type="ECO:0000256" key="5">
    <source>
        <dbReference type="ARBA" id="ARBA00023136"/>
    </source>
</evidence>
<keyword evidence="2" id="KW-0547">Nucleotide-binding</keyword>
<evidence type="ECO:0000256" key="3">
    <source>
        <dbReference type="ARBA" id="ARBA00022801"/>
    </source>
</evidence>
<dbReference type="GO" id="GO:0003924">
    <property type="term" value="F:GTPase activity"/>
    <property type="evidence" value="ECO:0007669"/>
    <property type="project" value="InterPro"/>
</dbReference>
<keyword evidence="3" id="KW-0378">Hydrolase</keyword>
<name>W4HPP4_9RHOB</name>
<dbReference type="PANTHER" id="PTHR10465">
    <property type="entry name" value="TRANSMEMBRANE GTPASE FZO1"/>
    <property type="match status" value="1"/>
</dbReference>
<evidence type="ECO:0000313" key="7">
    <source>
        <dbReference type="EMBL" id="ETW14091.1"/>
    </source>
</evidence>
<dbReference type="RefSeq" id="WP_051487380.1">
    <property type="nucleotide sequence ID" value="NZ_AQQW01000002.1"/>
</dbReference>
<dbReference type="STRING" id="1379903.ATO8_04336"/>